<comment type="caution">
    <text evidence="19">The sequence shown here is derived from an EMBL/GenBank/DDBJ whole genome shotgun (WGS) entry which is preliminary data.</text>
</comment>
<dbReference type="SUPFAM" id="SSF75005">
    <property type="entry name" value="Arabinanase/levansucrase/invertase"/>
    <property type="match status" value="1"/>
</dbReference>
<evidence type="ECO:0000256" key="6">
    <source>
        <dbReference type="ARBA" id="ARBA00022525"/>
    </source>
</evidence>
<comment type="catalytic activity">
    <reaction evidence="1 15">
        <text>Endohydrolysis of (1-&gt;5)-alpha-arabinofuranosidic linkages in (1-&gt;5)-arabinans.</text>
        <dbReference type="EC" id="3.2.1.99"/>
    </reaction>
</comment>
<feature type="transmembrane region" description="Helical" evidence="18">
    <location>
        <begin position="42"/>
        <end position="64"/>
    </location>
</feature>
<dbReference type="STRING" id="36646.A0A1V6V5U4"/>
<dbReference type="CDD" id="cd18831">
    <property type="entry name" value="GH43_AnAbnA-like"/>
    <property type="match status" value="1"/>
</dbReference>
<dbReference type="PIRSF" id="PIRSF026534">
    <property type="entry name" value="Endo_alpha-L-arabinosidase"/>
    <property type="match status" value="1"/>
</dbReference>
<keyword evidence="18" id="KW-0812">Transmembrane</keyword>
<evidence type="ECO:0000313" key="19">
    <source>
        <dbReference type="EMBL" id="OQE46040.1"/>
    </source>
</evidence>
<evidence type="ECO:0000256" key="1">
    <source>
        <dbReference type="ARBA" id="ARBA00000375"/>
    </source>
</evidence>
<dbReference type="InterPro" id="IPR023296">
    <property type="entry name" value="Glyco_hydro_beta-prop_sf"/>
</dbReference>
<keyword evidence="13" id="KW-0624">Polysaccharide degradation</keyword>
<dbReference type="GO" id="GO:0045493">
    <property type="term" value="P:xylan catabolic process"/>
    <property type="evidence" value="ECO:0007669"/>
    <property type="project" value="UniProtKB-KW"/>
</dbReference>
<evidence type="ECO:0000256" key="10">
    <source>
        <dbReference type="ARBA" id="ARBA00023180"/>
    </source>
</evidence>
<dbReference type="Gene3D" id="2.115.10.20">
    <property type="entry name" value="Glycosyl hydrolase domain, family 43"/>
    <property type="match status" value="1"/>
</dbReference>
<dbReference type="UniPathway" id="UPA00667"/>
<evidence type="ECO:0000256" key="12">
    <source>
        <dbReference type="ARBA" id="ARBA00023295"/>
    </source>
</evidence>
<keyword evidence="7" id="KW-0858">Xylan degradation</keyword>
<keyword evidence="18" id="KW-1133">Transmembrane helix</keyword>
<comment type="similarity">
    <text evidence="4 15">Belongs to the glycosyl hydrolase 43 family.</text>
</comment>
<keyword evidence="6" id="KW-0964">Secreted</keyword>
<keyword evidence="10" id="KW-0325">Glycoprotein</keyword>
<evidence type="ECO:0000256" key="3">
    <source>
        <dbReference type="ARBA" id="ARBA00004834"/>
    </source>
</evidence>
<dbReference type="GO" id="GO:0031222">
    <property type="term" value="P:arabinan catabolic process"/>
    <property type="evidence" value="ECO:0007669"/>
    <property type="project" value="UniProtKB-UniPathway"/>
</dbReference>
<proteinExistence type="inferred from homology"/>
<dbReference type="PANTHER" id="PTHR43301:SF7">
    <property type="entry name" value="ARABINAN ENDO-1,5-ALPHA-L-ARABINOSIDASE C"/>
    <property type="match status" value="1"/>
</dbReference>
<evidence type="ECO:0000256" key="8">
    <source>
        <dbReference type="ARBA" id="ARBA00022729"/>
    </source>
</evidence>
<dbReference type="EMBL" id="MDDG01000001">
    <property type="protein sequence ID" value="OQE46040.1"/>
    <property type="molecule type" value="Genomic_DNA"/>
</dbReference>
<evidence type="ECO:0000256" key="5">
    <source>
        <dbReference type="ARBA" id="ARBA00012586"/>
    </source>
</evidence>
<evidence type="ECO:0000256" key="7">
    <source>
        <dbReference type="ARBA" id="ARBA00022651"/>
    </source>
</evidence>
<feature type="active site" description="Proton acceptor" evidence="16">
    <location>
        <position position="81"/>
    </location>
</feature>
<organism evidence="19 20">
    <name type="scientific">Penicillium coprophilum</name>
    <dbReference type="NCBI Taxonomy" id="36646"/>
    <lineage>
        <taxon>Eukaryota</taxon>
        <taxon>Fungi</taxon>
        <taxon>Dikarya</taxon>
        <taxon>Ascomycota</taxon>
        <taxon>Pezizomycotina</taxon>
        <taxon>Eurotiomycetes</taxon>
        <taxon>Eurotiomycetidae</taxon>
        <taxon>Eurotiales</taxon>
        <taxon>Aspergillaceae</taxon>
        <taxon>Penicillium</taxon>
    </lineage>
</organism>
<feature type="active site" description="Proton donor" evidence="16">
    <location>
        <position position="247"/>
    </location>
</feature>
<keyword evidence="20" id="KW-1185">Reference proteome</keyword>
<evidence type="ECO:0000256" key="16">
    <source>
        <dbReference type="PIRSR" id="PIRSR606710-1"/>
    </source>
</evidence>
<keyword evidence="11" id="KW-0119">Carbohydrate metabolism</keyword>
<dbReference type="EC" id="3.2.1.99" evidence="5 15"/>
<dbReference type="PANTHER" id="PTHR43301">
    <property type="entry name" value="ARABINAN ENDO-1,5-ALPHA-L-ARABINOSIDASE"/>
    <property type="match status" value="1"/>
</dbReference>
<dbReference type="InterPro" id="IPR050727">
    <property type="entry name" value="GH43_arabinanases"/>
</dbReference>
<evidence type="ECO:0000256" key="11">
    <source>
        <dbReference type="ARBA" id="ARBA00023277"/>
    </source>
</evidence>
<gene>
    <name evidence="19" type="ORF">PENCOP_c001G05175</name>
</gene>
<name>A0A1V6V5U4_9EURO</name>
<evidence type="ECO:0000256" key="17">
    <source>
        <dbReference type="PIRSR" id="PIRSR606710-2"/>
    </source>
</evidence>
<dbReference type="InterPro" id="IPR006710">
    <property type="entry name" value="Glyco_hydro_43"/>
</dbReference>
<reference evidence="20" key="1">
    <citation type="journal article" date="2017" name="Nat. Microbiol.">
        <title>Global analysis of biosynthetic gene clusters reveals vast potential of secondary metabolite production in Penicillium species.</title>
        <authorList>
            <person name="Nielsen J.C."/>
            <person name="Grijseels S."/>
            <person name="Prigent S."/>
            <person name="Ji B."/>
            <person name="Dainat J."/>
            <person name="Nielsen K.F."/>
            <person name="Frisvad J.C."/>
            <person name="Workman M."/>
            <person name="Nielsen J."/>
        </authorList>
    </citation>
    <scope>NUCLEOTIDE SEQUENCE [LARGE SCALE GENOMIC DNA]</scope>
    <source>
        <strain evidence="20">IBT 31321</strain>
    </source>
</reference>
<sequence length="376" mass="41972">MLNARPCKSCEWCRANQHKLDAIPPQNVHIFFFFNLLLPNPLYPLPFCLYIMFGLIPLLFTALASAYPNRGPCTGDCWAHDPAMIQRVSDGKYFRFSTGTGVRTHSSPSVKGPWTDIGSALPDGSKITLDGVDNTNIWAPDVHFQNDQYYMYYVLSKIGTQNSQIGVATSKNMEPGTWTDHGSVGLPANDNYNRIDPAWISIGNKNYMNFGSFWGDIYQVQMETPLKVGGATPYQISWNATLNHREEGSYEFKHGDYYYLLYSAGIAGKYTKTFPAKGAEYHIRVCRSKTGLGDFVDADGKSCKETGGTMLLSSHGQVFGPGGPGVVHDKDLGVVMYYHYYPLAIKESTTVSDNANYRYAWNVLGWKDGWPFVKAT</sequence>
<dbReference type="AlphaFoldDB" id="A0A1V6V5U4"/>
<comment type="function">
    <text evidence="14">Endo-1,5-alpha-L-arabinanase involved in degradation of pectin. Its preferred substrate is linear 1,5-alpha-L-arabinan.</text>
</comment>
<comment type="subcellular location">
    <subcellularLocation>
        <location evidence="2">Secreted</location>
    </subcellularLocation>
</comment>
<protein>
    <recommendedName>
        <fullName evidence="5 15">Arabinan endo-1,5-alpha-L-arabinosidase</fullName>
        <ecNumber evidence="5 15">3.2.1.99</ecNumber>
    </recommendedName>
</protein>
<keyword evidence="18" id="KW-0472">Membrane</keyword>
<keyword evidence="9 15" id="KW-0378">Hydrolase</keyword>
<evidence type="ECO:0000256" key="18">
    <source>
        <dbReference type="SAM" id="Phobius"/>
    </source>
</evidence>
<dbReference type="GO" id="GO:0046558">
    <property type="term" value="F:arabinan endo-1,5-alpha-L-arabinosidase activity"/>
    <property type="evidence" value="ECO:0007669"/>
    <property type="project" value="UniProtKB-EC"/>
</dbReference>
<evidence type="ECO:0000256" key="14">
    <source>
        <dbReference type="ARBA" id="ARBA00025221"/>
    </source>
</evidence>
<keyword evidence="12 15" id="KW-0326">Glycosidase</keyword>
<comment type="pathway">
    <text evidence="3 15">Glycan metabolism; L-arabinan degradation.</text>
</comment>
<evidence type="ECO:0000256" key="15">
    <source>
        <dbReference type="PIRNR" id="PIRNR026534"/>
    </source>
</evidence>
<evidence type="ECO:0000256" key="2">
    <source>
        <dbReference type="ARBA" id="ARBA00004613"/>
    </source>
</evidence>
<keyword evidence="8" id="KW-0732">Signal</keyword>
<dbReference type="Pfam" id="PF04616">
    <property type="entry name" value="Glyco_hydro_43"/>
    <property type="match status" value="1"/>
</dbReference>
<evidence type="ECO:0000256" key="4">
    <source>
        <dbReference type="ARBA" id="ARBA00009865"/>
    </source>
</evidence>
<dbReference type="GO" id="GO:0005576">
    <property type="term" value="C:extracellular region"/>
    <property type="evidence" value="ECO:0007669"/>
    <property type="project" value="UniProtKB-SubCell"/>
</dbReference>
<accession>A0A1V6V5U4</accession>
<dbReference type="Proteomes" id="UP000191500">
    <property type="component" value="Unassembled WGS sequence"/>
</dbReference>
<evidence type="ECO:0000256" key="9">
    <source>
        <dbReference type="ARBA" id="ARBA00022801"/>
    </source>
</evidence>
<dbReference type="InterPro" id="IPR016840">
    <property type="entry name" value="Glyco_hydro_43_endo_a_Ara-ase"/>
</dbReference>
<evidence type="ECO:0000313" key="20">
    <source>
        <dbReference type="Proteomes" id="UP000191500"/>
    </source>
</evidence>
<feature type="site" description="Important for catalytic activity, responsible for pKa modulation of the active site Glu and correct orientation of both the proton donor and substrate" evidence="17">
    <location>
        <position position="196"/>
    </location>
</feature>
<evidence type="ECO:0000256" key="13">
    <source>
        <dbReference type="ARBA" id="ARBA00023326"/>
    </source>
</evidence>